<organism evidence="2 3">
    <name type="scientific">Coccidioides immitis RMSCC 3703</name>
    <dbReference type="NCBI Taxonomy" id="454286"/>
    <lineage>
        <taxon>Eukaryota</taxon>
        <taxon>Fungi</taxon>
        <taxon>Dikarya</taxon>
        <taxon>Ascomycota</taxon>
        <taxon>Pezizomycotina</taxon>
        <taxon>Eurotiomycetes</taxon>
        <taxon>Eurotiomycetidae</taxon>
        <taxon>Onygenales</taxon>
        <taxon>Onygenaceae</taxon>
        <taxon>Coccidioides</taxon>
    </lineage>
</organism>
<dbReference type="Proteomes" id="UP000054559">
    <property type="component" value="Unassembled WGS sequence"/>
</dbReference>
<name>A0A0J8R4I0_COCIT</name>
<gene>
    <name evidence="2" type="ORF">CISG_01643</name>
</gene>
<dbReference type="EMBL" id="DS268122">
    <property type="protein sequence ID" value="KMU78603.1"/>
    <property type="molecule type" value="Genomic_DNA"/>
</dbReference>
<feature type="region of interest" description="Disordered" evidence="1">
    <location>
        <begin position="1"/>
        <end position="23"/>
    </location>
</feature>
<protein>
    <submittedName>
        <fullName evidence="2">Uncharacterized protein</fullName>
    </submittedName>
</protein>
<sequence>MKIKGKEKEEEKKKKRGTEGAEQNLNNQSSCVQYCDNIASFTRWYKQLKCSAGTPVCSPDREFHLNQWMLANRPEKKKSEKAAIFAKPVAEYRGLSQRHTSYR</sequence>
<proteinExistence type="predicted"/>
<feature type="compositionally biased region" description="Basic and acidic residues" evidence="1">
    <location>
        <begin position="1"/>
        <end position="12"/>
    </location>
</feature>
<dbReference type="AlphaFoldDB" id="A0A0J8R4I0"/>
<evidence type="ECO:0000256" key="1">
    <source>
        <dbReference type="SAM" id="MobiDB-lite"/>
    </source>
</evidence>
<reference evidence="3" key="1">
    <citation type="journal article" date="2010" name="Genome Res.">
        <title>Population genomic sequencing of Coccidioides fungi reveals recent hybridization and transposon control.</title>
        <authorList>
            <person name="Neafsey D.E."/>
            <person name="Barker B.M."/>
            <person name="Sharpton T.J."/>
            <person name="Stajich J.E."/>
            <person name="Park D.J."/>
            <person name="Whiston E."/>
            <person name="Hung C.-Y."/>
            <person name="McMahan C."/>
            <person name="White J."/>
            <person name="Sykes S."/>
            <person name="Heiman D."/>
            <person name="Young S."/>
            <person name="Zeng Q."/>
            <person name="Abouelleil A."/>
            <person name="Aftuck L."/>
            <person name="Bessette D."/>
            <person name="Brown A."/>
            <person name="FitzGerald M."/>
            <person name="Lui A."/>
            <person name="Macdonald J.P."/>
            <person name="Priest M."/>
            <person name="Orbach M.J."/>
            <person name="Galgiani J.N."/>
            <person name="Kirkland T.N."/>
            <person name="Cole G.T."/>
            <person name="Birren B.W."/>
            <person name="Henn M.R."/>
            <person name="Taylor J.W."/>
            <person name="Rounsley S.D."/>
        </authorList>
    </citation>
    <scope>NUCLEOTIDE SEQUENCE [LARGE SCALE GENOMIC DNA]</scope>
    <source>
        <strain evidence="3">RMSCC 3703</strain>
    </source>
</reference>
<evidence type="ECO:0000313" key="3">
    <source>
        <dbReference type="Proteomes" id="UP000054559"/>
    </source>
</evidence>
<accession>A0A0J8R4I0</accession>
<evidence type="ECO:0000313" key="2">
    <source>
        <dbReference type="EMBL" id="KMU78603.1"/>
    </source>
</evidence>